<dbReference type="Gene3D" id="2.40.330.10">
    <property type="entry name" value="DNA-binding pseudobarrel domain"/>
    <property type="match status" value="1"/>
</dbReference>
<dbReference type="Proteomes" id="UP001341840">
    <property type="component" value="Unassembled WGS sequence"/>
</dbReference>
<reference evidence="7 8" key="1">
    <citation type="journal article" date="2023" name="Plants (Basel)">
        <title>Bridging the Gap: Combining Genomics and Transcriptomics Approaches to Understand Stylosanthes scabra, an Orphan Legume from the Brazilian Caatinga.</title>
        <authorList>
            <person name="Ferreira-Neto J.R.C."/>
            <person name="da Silva M.D."/>
            <person name="Binneck E."/>
            <person name="de Melo N.F."/>
            <person name="da Silva R.H."/>
            <person name="de Melo A.L.T.M."/>
            <person name="Pandolfi V."/>
            <person name="Bustamante F.O."/>
            <person name="Brasileiro-Vidal A.C."/>
            <person name="Benko-Iseppon A.M."/>
        </authorList>
    </citation>
    <scope>NUCLEOTIDE SEQUENCE [LARGE SCALE GENOMIC DNA]</scope>
    <source>
        <tissue evidence="7">Leaves</tissue>
    </source>
</reference>
<dbReference type="PROSITE" id="PS50863">
    <property type="entry name" value="B3"/>
    <property type="match status" value="1"/>
</dbReference>
<accession>A0ABU6UCV3</accession>
<proteinExistence type="predicted"/>
<organism evidence="7 8">
    <name type="scientific">Stylosanthes scabra</name>
    <dbReference type="NCBI Taxonomy" id="79078"/>
    <lineage>
        <taxon>Eukaryota</taxon>
        <taxon>Viridiplantae</taxon>
        <taxon>Streptophyta</taxon>
        <taxon>Embryophyta</taxon>
        <taxon>Tracheophyta</taxon>
        <taxon>Spermatophyta</taxon>
        <taxon>Magnoliopsida</taxon>
        <taxon>eudicotyledons</taxon>
        <taxon>Gunneridae</taxon>
        <taxon>Pentapetalae</taxon>
        <taxon>rosids</taxon>
        <taxon>fabids</taxon>
        <taxon>Fabales</taxon>
        <taxon>Fabaceae</taxon>
        <taxon>Papilionoideae</taxon>
        <taxon>50 kb inversion clade</taxon>
        <taxon>dalbergioids sensu lato</taxon>
        <taxon>Dalbergieae</taxon>
        <taxon>Pterocarpus clade</taxon>
        <taxon>Stylosanthes</taxon>
    </lineage>
</organism>
<dbReference type="Pfam" id="PF02362">
    <property type="entry name" value="B3"/>
    <property type="match status" value="1"/>
</dbReference>
<dbReference type="EMBL" id="JASCZI010120985">
    <property type="protein sequence ID" value="MED6158577.1"/>
    <property type="molecule type" value="Genomic_DNA"/>
</dbReference>
<dbReference type="SMART" id="SM01019">
    <property type="entry name" value="B3"/>
    <property type="match status" value="1"/>
</dbReference>
<evidence type="ECO:0000256" key="3">
    <source>
        <dbReference type="ARBA" id="ARBA00023125"/>
    </source>
</evidence>
<keyword evidence="8" id="KW-1185">Reference proteome</keyword>
<dbReference type="InterPro" id="IPR003340">
    <property type="entry name" value="B3_DNA-bd"/>
</dbReference>
<name>A0ABU6UCV3_9FABA</name>
<dbReference type="InterPro" id="IPR015300">
    <property type="entry name" value="DNA-bd_pseudobarrel_sf"/>
</dbReference>
<keyword evidence="4" id="KW-0804">Transcription</keyword>
<evidence type="ECO:0000256" key="1">
    <source>
        <dbReference type="ARBA" id="ARBA00004123"/>
    </source>
</evidence>
<evidence type="ECO:0000256" key="2">
    <source>
        <dbReference type="ARBA" id="ARBA00023015"/>
    </source>
</evidence>
<evidence type="ECO:0000256" key="5">
    <source>
        <dbReference type="ARBA" id="ARBA00023242"/>
    </source>
</evidence>
<feature type="domain" description="TF-B3" evidence="6">
    <location>
        <begin position="111"/>
        <end position="208"/>
    </location>
</feature>
<sequence>MSVPVATIAIPIHFSFNYLKLPSNFYDAHKRELSPILIFEDEVGKSFILNLQMGADFKIVECNEEDLFPFMMVDTEYYAPQLHTKKFDFTGINGYHSFNQYDVELNPNCSSETLIGFPTTSTKGKQNIPRQLLEVVFPDIPKQIIIEDKHSKTYTVRVRRKQKKRRTMVLGKGWKKFQVANELMEGDIIRMSFNPNYPNQLRCAVVKG</sequence>
<evidence type="ECO:0000313" key="8">
    <source>
        <dbReference type="Proteomes" id="UP001341840"/>
    </source>
</evidence>
<protein>
    <recommendedName>
        <fullName evidence="6">TF-B3 domain-containing protein</fullName>
    </recommendedName>
</protein>
<comment type="caution">
    <text evidence="7">The sequence shown here is derived from an EMBL/GenBank/DDBJ whole genome shotgun (WGS) entry which is preliminary data.</text>
</comment>
<dbReference type="SUPFAM" id="SSF101936">
    <property type="entry name" value="DNA-binding pseudobarrel domain"/>
    <property type="match status" value="1"/>
</dbReference>
<dbReference type="CDD" id="cd10017">
    <property type="entry name" value="B3_DNA"/>
    <property type="match status" value="1"/>
</dbReference>
<keyword evidence="5" id="KW-0539">Nucleus</keyword>
<evidence type="ECO:0000259" key="6">
    <source>
        <dbReference type="PROSITE" id="PS50863"/>
    </source>
</evidence>
<keyword evidence="2" id="KW-0805">Transcription regulation</keyword>
<evidence type="ECO:0000256" key="4">
    <source>
        <dbReference type="ARBA" id="ARBA00023163"/>
    </source>
</evidence>
<gene>
    <name evidence="7" type="ORF">PIB30_034000</name>
</gene>
<evidence type="ECO:0000313" key="7">
    <source>
        <dbReference type="EMBL" id="MED6158577.1"/>
    </source>
</evidence>
<keyword evidence="3" id="KW-0238">DNA-binding</keyword>
<comment type="subcellular location">
    <subcellularLocation>
        <location evidence="1">Nucleus</location>
    </subcellularLocation>
</comment>